<dbReference type="Proteomes" id="UP001498398">
    <property type="component" value="Unassembled WGS sequence"/>
</dbReference>
<evidence type="ECO:0000313" key="2">
    <source>
        <dbReference type="EMBL" id="KAK7472135.1"/>
    </source>
</evidence>
<feature type="compositionally biased region" description="Low complexity" evidence="1">
    <location>
        <begin position="108"/>
        <end position="124"/>
    </location>
</feature>
<comment type="caution">
    <text evidence="2">The sequence shown here is derived from an EMBL/GenBank/DDBJ whole genome shotgun (WGS) entry which is preliminary data.</text>
</comment>
<evidence type="ECO:0000313" key="3">
    <source>
        <dbReference type="Proteomes" id="UP001498398"/>
    </source>
</evidence>
<gene>
    <name evidence="2" type="ORF">VKT23_000257</name>
</gene>
<accession>A0ABR1K633</accession>
<feature type="region of interest" description="Disordered" evidence="1">
    <location>
        <begin position="85"/>
        <end position="148"/>
    </location>
</feature>
<proteinExistence type="predicted"/>
<sequence>MVDWSLLVQLNRPGMSGGERESTQQWRRRAHAAVLSLLPNLKRRLPSSRFAQALGLAARELTTRRCRHPLYSPSRRNGVYIPSGALTSLASPPRHRSARLSGIPPSPSVSQIDVSSISSSSPSPLDGDDEIISSGIGSVSAGPSRRRSTRLSALHTTQTLSGITSSASSACLSGWQYHG</sequence>
<protein>
    <submittedName>
        <fullName evidence="2">Uncharacterized protein</fullName>
    </submittedName>
</protein>
<organism evidence="2 3">
    <name type="scientific">Marasmiellus scandens</name>
    <dbReference type="NCBI Taxonomy" id="2682957"/>
    <lineage>
        <taxon>Eukaryota</taxon>
        <taxon>Fungi</taxon>
        <taxon>Dikarya</taxon>
        <taxon>Basidiomycota</taxon>
        <taxon>Agaricomycotina</taxon>
        <taxon>Agaricomycetes</taxon>
        <taxon>Agaricomycetidae</taxon>
        <taxon>Agaricales</taxon>
        <taxon>Marasmiineae</taxon>
        <taxon>Omphalotaceae</taxon>
        <taxon>Marasmiellus</taxon>
    </lineage>
</organism>
<name>A0ABR1K633_9AGAR</name>
<reference evidence="2 3" key="1">
    <citation type="submission" date="2024-01" db="EMBL/GenBank/DDBJ databases">
        <title>A draft genome for the cacao thread blight pathogen Marasmiellus scandens.</title>
        <authorList>
            <person name="Baruah I.K."/>
            <person name="Leung J."/>
            <person name="Bukari Y."/>
            <person name="Amoako-Attah I."/>
            <person name="Meinhardt L.W."/>
            <person name="Bailey B.A."/>
            <person name="Cohen S.P."/>
        </authorList>
    </citation>
    <scope>NUCLEOTIDE SEQUENCE [LARGE SCALE GENOMIC DNA]</scope>
    <source>
        <strain evidence="2 3">GH-19</strain>
    </source>
</reference>
<dbReference type="EMBL" id="JBANRG010000001">
    <property type="protein sequence ID" value="KAK7472135.1"/>
    <property type="molecule type" value="Genomic_DNA"/>
</dbReference>
<evidence type="ECO:0000256" key="1">
    <source>
        <dbReference type="SAM" id="MobiDB-lite"/>
    </source>
</evidence>
<keyword evidence="3" id="KW-1185">Reference proteome</keyword>